<dbReference type="Proteomes" id="UP001314263">
    <property type="component" value="Unassembled WGS sequence"/>
</dbReference>
<dbReference type="EMBL" id="CAUYUE010000010">
    <property type="protein sequence ID" value="CAK0784433.1"/>
    <property type="molecule type" value="Genomic_DNA"/>
</dbReference>
<protein>
    <recommendedName>
        <fullName evidence="5">O-fucosyltransferase family protein</fullName>
    </recommendedName>
</protein>
<keyword evidence="4" id="KW-1185">Reference proteome</keyword>
<organism evidence="3 4">
    <name type="scientific">Coccomyxa viridis</name>
    <dbReference type="NCBI Taxonomy" id="1274662"/>
    <lineage>
        <taxon>Eukaryota</taxon>
        <taxon>Viridiplantae</taxon>
        <taxon>Chlorophyta</taxon>
        <taxon>core chlorophytes</taxon>
        <taxon>Trebouxiophyceae</taxon>
        <taxon>Trebouxiophyceae incertae sedis</taxon>
        <taxon>Coccomyxaceae</taxon>
        <taxon>Coccomyxa</taxon>
    </lineage>
</organism>
<keyword evidence="2" id="KW-0732">Signal</keyword>
<feature type="chain" id="PRO_5043382045" description="O-fucosyltransferase family protein" evidence="2">
    <location>
        <begin position="33"/>
        <end position="384"/>
    </location>
</feature>
<evidence type="ECO:0000256" key="1">
    <source>
        <dbReference type="SAM" id="MobiDB-lite"/>
    </source>
</evidence>
<proteinExistence type="predicted"/>
<dbReference type="GO" id="GO:0006487">
    <property type="term" value="P:protein N-linked glycosylation"/>
    <property type="evidence" value="ECO:0007669"/>
    <property type="project" value="TreeGrafter"/>
</dbReference>
<feature type="compositionally biased region" description="Acidic residues" evidence="1">
    <location>
        <begin position="329"/>
        <end position="349"/>
    </location>
</feature>
<accession>A0AAV1IB43</accession>
<dbReference type="PANTHER" id="PTHR13132">
    <property type="entry name" value="ALPHA- 1,6 -FUCOSYLTRANSFERASE"/>
    <property type="match status" value="1"/>
</dbReference>
<feature type="signal peptide" evidence="2">
    <location>
        <begin position="1"/>
        <end position="32"/>
    </location>
</feature>
<dbReference type="AlphaFoldDB" id="A0AAV1IB43"/>
<dbReference type="GO" id="GO:0046921">
    <property type="term" value="F:alpha-(1-&gt;6)-fucosyltransferase activity"/>
    <property type="evidence" value="ECO:0007669"/>
    <property type="project" value="TreeGrafter"/>
</dbReference>
<gene>
    <name evidence="3" type="ORF">CVIRNUC_007637</name>
</gene>
<name>A0AAV1IB43_9CHLO</name>
<evidence type="ECO:0000256" key="2">
    <source>
        <dbReference type="SAM" id="SignalP"/>
    </source>
</evidence>
<comment type="caution">
    <text evidence="3">The sequence shown here is derived from an EMBL/GenBank/DDBJ whole genome shotgun (WGS) entry which is preliminary data.</text>
</comment>
<evidence type="ECO:0000313" key="3">
    <source>
        <dbReference type="EMBL" id="CAK0784433.1"/>
    </source>
</evidence>
<evidence type="ECO:0000313" key="4">
    <source>
        <dbReference type="Proteomes" id="UP001314263"/>
    </source>
</evidence>
<sequence>MLRRPKGMHRMKRFRTLRFHVILFGCLAPAWACTVFEFADSGFAANAIHLMHAVPIFDGNNGTFFLDNSQFAYKCSEGGGWHDFFAYQNHLVPWSPAKERAGGEQCNRLSFRGVDDVLHVNLHAGWEPYNSAGVSQAWRFQPWVQSQIQKHLEALAVAKKPTVGFHIRWGDKIEEDVLHRRPTTQPRDYITRFTKNFPAVKGGTCVLVGDTPSRVAEAAKYAKELIGCDIMESQPYFSQEGHVQKTFNTQPLDRRCMSTVQLLTEIEMLAHTDYMTGTLNSGIPYLIEVLRYTLYGKERSTFLDASYLKSDWWQRVRNLSNPPPKEGEDGAVEEEEEFGGEAEAEDVEEGAERRRRSLLSMQRAFGWLSSRVRQNMDHANFDLQ</sequence>
<evidence type="ECO:0008006" key="5">
    <source>
        <dbReference type="Google" id="ProtNLM"/>
    </source>
</evidence>
<reference evidence="3 4" key="1">
    <citation type="submission" date="2023-10" db="EMBL/GenBank/DDBJ databases">
        <authorList>
            <person name="Maclean D."/>
            <person name="Macfadyen A."/>
        </authorList>
    </citation>
    <scope>NUCLEOTIDE SEQUENCE [LARGE SCALE GENOMIC DNA]</scope>
</reference>
<dbReference type="PANTHER" id="PTHR13132:SF29">
    <property type="entry name" value="ALPHA-(1,6)-FUCOSYLTRANSFERASE"/>
    <property type="match status" value="1"/>
</dbReference>
<feature type="region of interest" description="Disordered" evidence="1">
    <location>
        <begin position="318"/>
        <end position="353"/>
    </location>
</feature>